<sequence>MIMTDEWPRVVRAELAVTGRRGPHVAAVVSLYSGNHWASREIDDAPLLTLFFGLGSLSCSGSREAETARDDDDHEQCCSFVRVAGARSVSVIRLSQLASRPLFHAKSSPNSMREMRTVARTEYHY</sequence>
<evidence type="ECO:0000313" key="1">
    <source>
        <dbReference type="EMBL" id="BAT08125.1"/>
    </source>
</evidence>
<organism evidence="1 2">
    <name type="scientific">Oryza sativa subsp. japonica</name>
    <name type="common">Rice</name>
    <dbReference type="NCBI Taxonomy" id="39947"/>
    <lineage>
        <taxon>Eukaryota</taxon>
        <taxon>Viridiplantae</taxon>
        <taxon>Streptophyta</taxon>
        <taxon>Embryophyta</taxon>
        <taxon>Tracheophyta</taxon>
        <taxon>Spermatophyta</taxon>
        <taxon>Magnoliopsida</taxon>
        <taxon>Liliopsida</taxon>
        <taxon>Poales</taxon>
        <taxon>Poaceae</taxon>
        <taxon>BOP clade</taxon>
        <taxon>Oryzoideae</taxon>
        <taxon>Oryzeae</taxon>
        <taxon>Oryzinae</taxon>
        <taxon>Oryza</taxon>
        <taxon>Oryza sativa</taxon>
    </lineage>
</organism>
<reference evidence="1 2" key="3">
    <citation type="journal article" date="2013" name="Rice">
        <title>Improvement of the Oryza sativa Nipponbare reference genome using next generation sequence and optical map data.</title>
        <authorList>
            <person name="Kawahara Y."/>
            <person name="de la Bastide M."/>
            <person name="Hamilton J.P."/>
            <person name="Kanamori H."/>
            <person name="McCombie W.R."/>
            <person name="Ouyang S."/>
            <person name="Schwartz D.C."/>
            <person name="Tanaka T."/>
            <person name="Wu J."/>
            <person name="Zhou S."/>
            <person name="Childs K.L."/>
            <person name="Davidson R.M."/>
            <person name="Lin H."/>
            <person name="Quesada-Ocampo L."/>
            <person name="Vaillancourt B."/>
            <person name="Sakai H."/>
            <person name="Lee S.S."/>
            <person name="Kim J."/>
            <person name="Numa H."/>
            <person name="Itoh T."/>
            <person name="Buell C.R."/>
            <person name="Matsumoto T."/>
        </authorList>
    </citation>
    <scope>NUCLEOTIDE SEQUENCE [LARGE SCALE GENOMIC DNA]</scope>
    <source>
        <strain evidence="2">cv. Nipponbare</strain>
    </source>
</reference>
<gene>
    <name evidence="1" type="ordered locus">Os09g0421000</name>
    <name evidence="1" type="ORF">OSNPB_090421000</name>
</gene>
<protein>
    <submittedName>
        <fullName evidence="1">Os09g0421000 protein</fullName>
    </submittedName>
</protein>
<evidence type="ECO:0000313" key="2">
    <source>
        <dbReference type="Proteomes" id="UP000059680"/>
    </source>
</evidence>
<dbReference type="PaxDb" id="39947-A0A0P0XN29"/>
<keyword evidence="2" id="KW-1185">Reference proteome</keyword>
<reference evidence="1 2" key="2">
    <citation type="journal article" date="2013" name="Plant Cell Physiol.">
        <title>Rice Annotation Project Database (RAP-DB): an integrative and interactive database for rice genomics.</title>
        <authorList>
            <person name="Sakai H."/>
            <person name="Lee S.S."/>
            <person name="Tanaka T."/>
            <person name="Numa H."/>
            <person name="Kim J."/>
            <person name="Kawahara Y."/>
            <person name="Wakimoto H."/>
            <person name="Yang C.C."/>
            <person name="Iwamoto M."/>
            <person name="Abe T."/>
            <person name="Yamada Y."/>
            <person name="Muto A."/>
            <person name="Inokuchi H."/>
            <person name="Ikemura T."/>
            <person name="Matsumoto T."/>
            <person name="Sasaki T."/>
            <person name="Itoh T."/>
        </authorList>
    </citation>
    <scope>NUCLEOTIDE SEQUENCE [LARGE SCALE GENOMIC DNA]</scope>
    <source>
        <strain evidence="2">cv. Nipponbare</strain>
    </source>
</reference>
<proteinExistence type="predicted"/>
<dbReference type="InParanoid" id="A0A0P0XN29"/>
<reference evidence="2" key="1">
    <citation type="journal article" date="2005" name="Nature">
        <title>The map-based sequence of the rice genome.</title>
        <authorList>
            <consortium name="International rice genome sequencing project (IRGSP)"/>
            <person name="Matsumoto T."/>
            <person name="Wu J."/>
            <person name="Kanamori H."/>
            <person name="Katayose Y."/>
            <person name="Fujisawa M."/>
            <person name="Namiki N."/>
            <person name="Mizuno H."/>
            <person name="Yamamoto K."/>
            <person name="Antonio B.A."/>
            <person name="Baba T."/>
            <person name="Sakata K."/>
            <person name="Nagamura Y."/>
            <person name="Aoki H."/>
            <person name="Arikawa K."/>
            <person name="Arita K."/>
            <person name="Bito T."/>
            <person name="Chiden Y."/>
            <person name="Fujitsuka N."/>
            <person name="Fukunaka R."/>
            <person name="Hamada M."/>
            <person name="Harada C."/>
            <person name="Hayashi A."/>
            <person name="Hijishita S."/>
            <person name="Honda M."/>
            <person name="Hosokawa S."/>
            <person name="Ichikawa Y."/>
            <person name="Idonuma A."/>
            <person name="Iijima M."/>
            <person name="Ikeda M."/>
            <person name="Ikeno M."/>
            <person name="Ito K."/>
            <person name="Ito S."/>
            <person name="Ito T."/>
            <person name="Ito Y."/>
            <person name="Ito Y."/>
            <person name="Iwabuchi A."/>
            <person name="Kamiya K."/>
            <person name="Karasawa W."/>
            <person name="Kurita K."/>
            <person name="Katagiri S."/>
            <person name="Kikuta A."/>
            <person name="Kobayashi H."/>
            <person name="Kobayashi N."/>
            <person name="Machita K."/>
            <person name="Maehara T."/>
            <person name="Masukawa M."/>
            <person name="Mizubayashi T."/>
            <person name="Mukai Y."/>
            <person name="Nagasaki H."/>
            <person name="Nagata Y."/>
            <person name="Naito S."/>
            <person name="Nakashima M."/>
            <person name="Nakama Y."/>
            <person name="Nakamichi Y."/>
            <person name="Nakamura M."/>
            <person name="Meguro A."/>
            <person name="Negishi M."/>
            <person name="Ohta I."/>
            <person name="Ohta T."/>
            <person name="Okamoto M."/>
            <person name="Ono N."/>
            <person name="Saji S."/>
            <person name="Sakaguchi M."/>
            <person name="Sakai K."/>
            <person name="Shibata M."/>
            <person name="Shimokawa T."/>
            <person name="Song J."/>
            <person name="Takazaki Y."/>
            <person name="Terasawa K."/>
            <person name="Tsugane M."/>
            <person name="Tsuji K."/>
            <person name="Ueda S."/>
            <person name="Waki K."/>
            <person name="Yamagata H."/>
            <person name="Yamamoto M."/>
            <person name="Yamamoto S."/>
            <person name="Yamane H."/>
            <person name="Yoshiki S."/>
            <person name="Yoshihara R."/>
            <person name="Yukawa K."/>
            <person name="Zhong H."/>
            <person name="Yano M."/>
            <person name="Yuan Q."/>
            <person name="Ouyang S."/>
            <person name="Liu J."/>
            <person name="Jones K.M."/>
            <person name="Gansberger K."/>
            <person name="Moffat K."/>
            <person name="Hill J."/>
            <person name="Bera J."/>
            <person name="Fadrosh D."/>
            <person name="Jin S."/>
            <person name="Johri S."/>
            <person name="Kim M."/>
            <person name="Overton L."/>
            <person name="Reardon M."/>
            <person name="Tsitrin T."/>
            <person name="Vuong H."/>
            <person name="Weaver B."/>
            <person name="Ciecko A."/>
            <person name="Tallon L."/>
            <person name="Jackson J."/>
            <person name="Pai G."/>
            <person name="Aken S.V."/>
            <person name="Utterback T."/>
            <person name="Reidmuller S."/>
            <person name="Feldblyum T."/>
            <person name="Hsiao J."/>
            <person name="Zismann V."/>
            <person name="Iobst S."/>
            <person name="de Vazeille A.R."/>
            <person name="Buell C.R."/>
            <person name="Ying K."/>
            <person name="Li Y."/>
            <person name="Lu T."/>
            <person name="Huang Y."/>
            <person name="Zhao Q."/>
            <person name="Feng Q."/>
            <person name="Zhang L."/>
            <person name="Zhu J."/>
            <person name="Weng Q."/>
            <person name="Mu J."/>
            <person name="Lu Y."/>
            <person name="Fan D."/>
            <person name="Liu Y."/>
            <person name="Guan J."/>
            <person name="Zhang Y."/>
            <person name="Yu S."/>
            <person name="Liu X."/>
            <person name="Zhang Y."/>
            <person name="Hong G."/>
            <person name="Han B."/>
            <person name="Choisne N."/>
            <person name="Demange N."/>
            <person name="Orjeda G."/>
            <person name="Samain S."/>
            <person name="Cattolico L."/>
            <person name="Pelletier E."/>
            <person name="Couloux A."/>
            <person name="Segurens B."/>
            <person name="Wincker P."/>
            <person name="D'Hont A."/>
            <person name="Scarpelli C."/>
            <person name="Weissenbach J."/>
            <person name="Salanoubat M."/>
            <person name="Quetier F."/>
            <person name="Yu Y."/>
            <person name="Kim H.R."/>
            <person name="Rambo T."/>
            <person name="Currie J."/>
            <person name="Collura K."/>
            <person name="Luo M."/>
            <person name="Yang T."/>
            <person name="Ammiraju J.S.S."/>
            <person name="Engler F."/>
            <person name="Soderlund C."/>
            <person name="Wing R.A."/>
            <person name="Palmer L.E."/>
            <person name="de la Bastide M."/>
            <person name="Spiegel L."/>
            <person name="Nascimento L."/>
            <person name="Zutavern T."/>
            <person name="O'Shaughnessy A."/>
            <person name="Dike S."/>
            <person name="Dedhia N."/>
            <person name="Preston R."/>
            <person name="Balija V."/>
            <person name="McCombie W.R."/>
            <person name="Chow T."/>
            <person name="Chen H."/>
            <person name="Chung M."/>
            <person name="Chen C."/>
            <person name="Shaw J."/>
            <person name="Wu H."/>
            <person name="Hsiao K."/>
            <person name="Chao Y."/>
            <person name="Chu M."/>
            <person name="Cheng C."/>
            <person name="Hour A."/>
            <person name="Lee P."/>
            <person name="Lin S."/>
            <person name="Lin Y."/>
            <person name="Liou J."/>
            <person name="Liu S."/>
            <person name="Hsing Y."/>
            <person name="Raghuvanshi S."/>
            <person name="Mohanty A."/>
            <person name="Bharti A.K."/>
            <person name="Gaur A."/>
            <person name="Gupta V."/>
            <person name="Kumar D."/>
            <person name="Ravi V."/>
            <person name="Vij S."/>
            <person name="Kapur A."/>
            <person name="Khurana P."/>
            <person name="Khurana P."/>
            <person name="Khurana J.P."/>
            <person name="Tyagi A.K."/>
            <person name="Gaikwad K."/>
            <person name="Singh A."/>
            <person name="Dalal V."/>
            <person name="Srivastava S."/>
            <person name="Dixit A."/>
            <person name="Pal A.K."/>
            <person name="Ghazi I.A."/>
            <person name="Yadav M."/>
            <person name="Pandit A."/>
            <person name="Bhargava A."/>
            <person name="Sureshbabu K."/>
            <person name="Batra K."/>
            <person name="Sharma T.R."/>
            <person name="Mohapatra T."/>
            <person name="Singh N.K."/>
            <person name="Messing J."/>
            <person name="Nelson A.B."/>
            <person name="Fuks G."/>
            <person name="Kavchok S."/>
            <person name="Keizer G."/>
            <person name="Linton E."/>
            <person name="Llaca V."/>
            <person name="Song R."/>
            <person name="Tanyolac B."/>
            <person name="Young S."/>
            <person name="Ho-Il K."/>
            <person name="Hahn J.H."/>
            <person name="Sangsakoo G."/>
            <person name="Vanavichit A."/>
            <person name="de Mattos Luiz.A.T."/>
            <person name="Zimmer P.D."/>
            <person name="Malone G."/>
            <person name="Dellagostin O."/>
            <person name="de Oliveira A.C."/>
            <person name="Bevan M."/>
            <person name="Bancroft I."/>
            <person name="Minx P."/>
            <person name="Cordum H."/>
            <person name="Wilson R."/>
            <person name="Cheng Z."/>
            <person name="Jin W."/>
            <person name="Jiang J."/>
            <person name="Leong S.A."/>
            <person name="Iwama H."/>
            <person name="Gojobori T."/>
            <person name="Itoh T."/>
            <person name="Niimura Y."/>
            <person name="Fujii Y."/>
            <person name="Habara T."/>
            <person name="Sakai H."/>
            <person name="Sato Y."/>
            <person name="Wilson G."/>
            <person name="Kumar K."/>
            <person name="McCouch S."/>
            <person name="Juretic N."/>
            <person name="Hoen D."/>
            <person name="Wright S."/>
            <person name="Bruskiewich R."/>
            <person name="Bureau T."/>
            <person name="Miyao A."/>
            <person name="Hirochika H."/>
            <person name="Nishikawa T."/>
            <person name="Kadowaki K."/>
            <person name="Sugiura M."/>
            <person name="Burr B."/>
            <person name="Sasaki T."/>
        </authorList>
    </citation>
    <scope>NUCLEOTIDE SEQUENCE [LARGE SCALE GENOMIC DNA]</scope>
    <source>
        <strain evidence="2">cv. Nipponbare</strain>
    </source>
</reference>
<name>A0A0P0XN29_ORYSJ</name>
<dbReference type="AlphaFoldDB" id="A0A0P0XN29"/>
<accession>A0A0P0XN29</accession>
<dbReference type="EMBL" id="AP014965">
    <property type="protein sequence ID" value="BAT08125.1"/>
    <property type="molecule type" value="Genomic_DNA"/>
</dbReference>
<dbReference type="Proteomes" id="UP000059680">
    <property type="component" value="Chromosome 9"/>
</dbReference>